<accession>C0QCK0</accession>
<keyword evidence="3" id="KW-1185">Reference proteome</keyword>
<dbReference type="PANTHER" id="PTHR43852:SF3">
    <property type="entry name" value="NUCLEOTIDYLTRANSFERASE"/>
    <property type="match status" value="1"/>
</dbReference>
<dbReference type="PANTHER" id="PTHR43852">
    <property type="entry name" value="NUCLEOTIDYLTRANSFERASE"/>
    <property type="match status" value="1"/>
</dbReference>
<dbReference type="InterPro" id="IPR052930">
    <property type="entry name" value="TA_antitoxin_MntA"/>
</dbReference>
<dbReference type="eggNOG" id="COG1669">
    <property type="taxonomic scope" value="Bacteria"/>
</dbReference>
<evidence type="ECO:0000313" key="3">
    <source>
        <dbReference type="Proteomes" id="UP000000442"/>
    </source>
</evidence>
<name>C0QCK0_DESAH</name>
<dbReference type="KEGG" id="dat:HRM2_19760"/>
<dbReference type="Gene3D" id="3.30.460.10">
    <property type="entry name" value="Beta Polymerase, domain 2"/>
    <property type="match status" value="1"/>
</dbReference>
<dbReference type="AlphaFoldDB" id="C0QCK0"/>
<dbReference type="InterPro" id="IPR043519">
    <property type="entry name" value="NT_sf"/>
</dbReference>
<dbReference type="EMBL" id="CP001087">
    <property type="protein sequence ID" value="ACN15077.1"/>
    <property type="molecule type" value="Genomic_DNA"/>
</dbReference>
<organism evidence="2 3">
    <name type="scientific">Desulforapulum autotrophicum (strain ATCC 43914 / DSM 3382 / VKM B-1955 / HRM2)</name>
    <name type="common">Desulfobacterium autotrophicum</name>
    <dbReference type="NCBI Taxonomy" id="177437"/>
    <lineage>
        <taxon>Bacteria</taxon>
        <taxon>Pseudomonadati</taxon>
        <taxon>Thermodesulfobacteriota</taxon>
        <taxon>Desulfobacteria</taxon>
        <taxon>Desulfobacterales</taxon>
        <taxon>Desulfobacteraceae</taxon>
        <taxon>Desulforapulum</taxon>
    </lineage>
</organism>
<dbReference type="Pfam" id="PF18765">
    <property type="entry name" value="Polbeta"/>
    <property type="match status" value="1"/>
</dbReference>
<dbReference type="NCBIfam" id="NF047752">
    <property type="entry name" value="MntA_antitoxin"/>
    <property type="match status" value="1"/>
</dbReference>
<reference evidence="2 3" key="1">
    <citation type="journal article" date="2009" name="Environ. Microbiol.">
        <title>Genome sequence of Desulfobacterium autotrophicum HRM2, a marine sulfate reducer oxidizing organic carbon completely to carbon dioxide.</title>
        <authorList>
            <person name="Strittmatter A.W."/>
            <person name="Liesegang H."/>
            <person name="Rabus R."/>
            <person name="Decker I."/>
            <person name="Amann J."/>
            <person name="Andres S."/>
            <person name="Henne A."/>
            <person name="Fricke W.F."/>
            <person name="Martinez-Arias R."/>
            <person name="Bartels D."/>
            <person name="Goesmann A."/>
            <person name="Krause L."/>
            <person name="Puehler A."/>
            <person name="Klenk H.P."/>
            <person name="Richter M."/>
            <person name="Schuler M."/>
            <person name="Gloeckner F.O."/>
            <person name="Meyerdierks A."/>
            <person name="Gottschalk G."/>
            <person name="Amann R."/>
        </authorList>
    </citation>
    <scope>NUCLEOTIDE SEQUENCE [LARGE SCALE GENOMIC DNA]</scope>
    <source>
        <strain evidence="3">ATCC 43914 / DSM 3382 / HRM2</strain>
    </source>
</reference>
<proteinExistence type="predicted"/>
<dbReference type="STRING" id="177437.HRM2_19760"/>
<dbReference type="CDD" id="cd05403">
    <property type="entry name" value="NT_KNTase_like"/>
    <property type="match status" value="1"/>
</dbReference>
<dbReference type="SUPFAM" id="SSF81301">
    <property type="entry name" value="Nucleotidyltransferase"/>
    <property type="match status" value="1"/>
</dbReference>
<gene>
    <name evidence="2" type="ordered locus">HRM2_19760</name>
</gene>
<evidence type="ECO:0000313" key="2">
    <source>
        <dbReference type="EMBL" id="ACN15077.1"/>
    </source>
</evidence>
<protein>
    <submittedName>
        <fullName evidence="2">DNA polymerase (Beta-like region)</fullName>
    </submittedName>
</protein>
<sequence>MIQTLHKVFEEFPDILIVTVFGSASRGTLGTNSDIDIGVAAESQLSFEQKTDIYLALTSAFGREIDLIDLNQVNGVILKSALCSGEIVIKRSVPLLARLLKKLWYNQADMMPNTIMVMEQQIQRFIDGQTDHSG</sequence>
<evidence type="ECO:0000259" key="1">
    <source>
        <dbReference type="Pfam" id="PF18765"/>
    </source>
</evidence>
<dbReference type="RefSeq" id="WP_015903855.1">
    <property type="nucleotide sequence ID" value="NC_012108.1"/>
</dbReference>
<dbReference type="InterPro" id="IPR041633">
    <property type="entry name" value="Polbeta"/>
</dbReference>
<feature type="domain" description="Polymerase beta nucleotidyltransferase" evidence="1">
    <location>
        <begin position="3"/>
        <end position="92"/>
    </location>
</feature>
<dbReference type="Proteomes" id="UP000000442">
    <property type="component" value="Chromosome"/>
</dbReference>
<dbReference type="HOGENOM" id="CLU_130257_1_3_7"/>